<keyword evidence="6" id="KW-0804">Transcription</keyword>
<dbReference type="FunFam" id="1.10.287.280:FF:000004">
    <property type="entry name" value="DNA-dependent RNA polymerase"/>
    <property type="match status" value="1"/>
</dbReference>
<dbReference type="GO" id="GO:0006351">
    <property type="term" value="P:DNA-templated transcription"/>
    <property type="evidence" value="ECO:0007669"/>
    <property type="project" value="InterPro"/>
</dbReference>
<dbReference type="HOGENOM" id="CLU_1504171_0_0_1"/>
<dbReference type="KEGG" id="pgr:PGTG_16325"/>
<evidence type="ECO:0000256" key="2">
    <source>
        <dbReference type="ARBA" id="ARBA00012418"/>
    </source>
</evidence>
<evidence type="ECO:0000256" key="3">
    <source>
        <dbReference type="ARBA" id="ARBA00022478"/>
    </source>
</evidence>
<dbReference type="InParanoid" id="E3L1A4"/>
<dbReference type="GeneID" id="10530193"/>
<dbReference type="GO" id="GO:0003677">
    <property type="term" value="F:DNA binding"/>
    <property type="evidence" value="ECO:0007669"/>
    <property type="project" value="InterPro"/>
</dbReference>
<dbReference type="AlphaFoldDB" id="E3L1A4"/>
<comment type="catalytic activity">
    <reaction evidence="7">
        <text>RNA(n) + a ribonucleoside 5'-triphosphate = RNA(n+1) + diphosphate</text>
        <dbReference type="Rhea" id="RHEA:21248"/>
        <dbReference type="Rhea" id="RHEA-COMP:14527"/>
        <dbReference type="Rhea" id="RHEA-COMP:17342"/>
        <dbReference type="ChEBI" id="CHEBI:33019"/>
        <dbReference type="ChEBI" id="CHEBI:61557"/>
        <dbReference type="ChEBI" id="CHEBI:140395"/>
        <dbReference type="EC" id="2.7.7.6"/>
    </reaction>
</comment>
<dbReference type="GO" id="GO:0003899">
    <property type="term" value="F:DNA-directed RNA polymerase activity"/>
    <property type="evidence" value="ECO:0007669"/>
    <property type="project" value="UniProtKB-EC"/>
</dbReference>
<dbReference type="GO" id="GO:0000428">
    <property type="term" value="C:DNA-directed RNA polymerase complex"/>
    <property type="evidence" value="ECO:0007669"/>
    <property type="project" value="UniProtKB-KW"/>
</dbReference>
<reference evidence="10" key="2">
    <citation type="journal article" date="2011" name="Proc. Natl. Acad. Sci. U.S.A.">
        <title>Obligate biotrophy features unraveled by the genomic analysis of rust fungi.</title>
        <authorList>
            <person name="Duplessis S."/>
            <person name="Cuomo C.A."/>
            <person name="Lin Y.-C."/>
            <person name="Aerts A."/>
            <person name="Tisserant E."/>
            <person name="Veneault-Fourrey C."/>
            <person name="Joly D.L."/>
            <person name="Hacquard S."/>
            <person name="Amselem J."/>
            <person name="Cantarel B.L."/>
            <person name="Chiu R."/>
            <person name="Coutinho P.M."/>
            <person name="Feau N."/>
            <person name="Field M."/>
            <person name="Frey P."/>
            <person name="Gelhaye E."/>
            <person name="Goldberg J."/>
            <person name="Grabherr M.G."/>
            <person name="Kodira C.D."/>
            <person name="Kohler A."/>
            <person name="Kuees U."/>
            <person name="Lindquist E.A."/>
            <person name="Lucas S.M."/>
            <person name="Mago R."/>
            <person name="Mauceli E."/>
            <person name="Morin E."/>
            <person name="Murat C."/>
            <person name="Pangilinan J.L."/>
            <person name="Park R."/>
            <person name="Pearson M."/>
            <person name="Quesneville H."/>
            <person name="Rouhier N."/>
            <person name="Sakthikumar S."/>
            <person name="Salamov A.A."/>
            <person name="Schmutz J."/>
            <person name="Selles B."/>
            <person name="Shapiro H."/>
            <person name="Tanguay P."/>
            <person name="Tuskan G.A."/>
            <person name="Henrissat B."/>
            <person name="Van de Peer Y."/>
            <person name="Rouze P."/>
            <person name="Ellis J.G."/>
            <person name="Dodds P.N."/>
            <person name="Schein J.E."/>
            <person name="Zhong S."/>
            <person name="Hamelin R.C."/>
            <person name="Grigoriev I.V."/>
            <person name="Szabo L.J."/>
            <person name="Martin F."/>
        </authorList>
    </citation>
    <scope>NUCLEOTIDE SEQUENCE [LARGE SCALE GENOMIC DNA]</scope>
    <source>
        <strain evidence="10">CRL 75-36-700-3 / race SCCL</strain>
    </source>
</reference>
<dbReference type="EC" id="2.7.7.6" evidence="2"/>
<dbReference type="OrthoDB" id="8121121at2759"/>
<keyword evidence="3" id="KW-0240">DNA-directed RNA polymerase</keyword>
<dbReference type="SUPFAM" id="SSF56672">
    <property type="entry name" value="DNA/RNA polymerases"/>
    <property type="match status" value="1"/>
</dbReference>
<dbReference type="eggNOG" id="KOG1038">
    <property type="taxonomic scope" value="Eukaryota"/>
</dbReference>
<dbReference type="InterPro" id="IPR043502">
    <property type="entry name" value="DNA/RNA_pol_sf"/>
</dbReference>
<keyword evidence="10" id="KW-1185">Reference proteome</keyword>
<dbReference type="PANTHER" id="PTHR10102">
    <property type="entry name" value="DNA-DIRECTED RNA POLYMERASE, MITOCHONDRIAL"/>
    <property type="match status" value="1"/>
</dbReference>
<protein>
    <recommendedName>
        <fullName evidence="2">DNA-directed RNA polymerase</fullName>
        <ecNumber evidence="2">2.7.7.6</ecNumber>
    </recommendedName>
</protein>
<dbReference type="RefSeq" id="XP_003334718.1">
    <property type="nucleotide sequence ID" value="XM_003334670.1"/>
</dbReference>
<dbReference type="Gene3D" id="1.10.287.280">
    <property type="match status" value="1"/>
</dbReference>
<dbReference type="EMBL" id="DS178331">
    <property type="protein sequence ID" value="EFP90299.1"/>
    <property type="molecule type" value="Genomic_DNA"/>
</dbReference>
<evidence type="ECO:0000313" key="10">
    <source>
        <dbReference type="Proteomes" id="UP000008783"/>
    </source>
</evidence>
<sequence length="179" mass="20210">MNKVVAERLDLDPENTHPKNGAYLVHGLPLMRTRDLPKQAHWFHGLEKFYKALEKLGQVVPIPENLNQIGDNICWGLLNFVEKKELGKDGLQWLKINLSNNYGNNKASLDDWAKFIEEQLELVIDSADQPLEGNLVPGKKPGDVYLKVAIKVSKLLDFNTTNGHDIAKALKGHIKRKVV</sequence>
<evidence type="ECO:0000256" key="1">
    <source>
        <dbReference type="ARBA" id="ARBA00009493"/>
    </source>
</evidence>
<organism evidence="9 10">
    <name type="scientific">Puccinia graminis f. sp. tritici (strain CRL 75-36-700-3 / race SCCL)</name>
    <name type="common">Black stem rust fungus</name>
    <dbReference type="NCBI Taxonomy" id="418459"/>
    <lineage>
        <taxon>Eukaryota</taxon>
        <taxon>Fungi</taxon>
        <taxon>Dikarya</taxon>
        <taxon>Basidiomycota</taxon>
        <taxon>Pucciniomycotina</taxon>
        <taxon>Pucciniomycetes</taxon>
        <taxon>Pucciniales</taxon>
        <taxon>Pucciniaceae</taxon>
        <taxon>Puccinia</taxon>
    </lineage>
</organism>
<dbReference type="Proteomes" id="UP000008783">
    <property type="component" value="Unassembled WGS sequence"/>
</dbReference>
<dbReference type="VEuPathDB" id="FungiDB:PGTG_16325"/>
<feature type="domain" description="DNA-directed RNA polymerase C-terminal" evidence="8">
    <location>
        <begin position="84"/>
        <end position="134"/>
    </location>
</feature>
<reference key="1">
    <citation type="submission" date="2007-01" db="EMBL/GenBank/DDBJ databases">
        <title>The Genome Sequence of Puccinia graminis f. sp. tritici Strain CRL 75-36-700-3.</title>
        <authorList>
            <consortium name="The Broad Institute Genome Sequencing Platform"/>
            <person name="Birren B."/>
            <person name="Lander E."/>
            <person name="Galagan J."/>
            <person name="Nusbaum C."/>
            <person name="Devon K."/>
            <person name="Cuomo C."/>
            <person name="Jaffe D."/>
            <person name="Butler J."/>
            <person name="Alvarez P."/>
            <person name="Gnerre S."/>
            <person name="Grabherr M."/>
            <person name="Mauceli E."/>
            <person name="Brockman W."/>
            <person name="Young S."/>
            <person name="LaButti K."/>
            <person name="Sykes S."/>
            <person name="DeCaprio D."/>
            <person name="Crawford M."/>
            <person name="Koehrsen M."/>
            <person name="Engels R."/>
            <person name="Montgomery P."/>
            <person name="Pearson M."/>
            <person name="Howarth C."/>
            <person name="Larson L."/>
            <person name="White J."/>
            <person name="Zeng Q."/>
            <person name="Kodira C."/>
            <person name="Yandava C."/>
            <person name="Alvarado L."/>
            <person name="O'Leary S."/>
            <person name="Szabo L."/>
            <person name="Dean R."/>
            <person name="Schein J."/>
        </authorList>
    </citation>
    <scope>NUCLEOTIDE SEQUENCE</scope>
    <source>
        <strain>CRL 75-36-700-3</strain>
    </source>
</reference>
<evidence type="ECO:0000259" key="8">
    <source>
        <dbReference type="Pfam" id="PF00940"/>
    </source>
</evidence>
<keyword evidence="4" id="KW-0808">Transferase</keyword>
<dbReference type="InterPro" id="IPR002092">
    <property type="entry name" value="DNA-dir_Rpol_phage-type"/>
</dbReference>
<evidence type="ECO:0000256" key="5">
    <source>
        <dbReference type="ARBA" id="ARBA00022695"/>
    </source>
</evidence>
<name>E3L1A4_PUCGT</name>
<proteinExistence type="inferred from homology"/>
<comment type="similarity">
    <text evidence="1">Belongs to the phage and mitochondrial RNA polymerase family.</text>
</comment>
<evidence type="ECO:0000256" key="6">
    <source>
        <dbReference type="ARBA" id="ARBA00023163"/>
    </source>
</evidence>
<evidence type="ECO:0000313" key="9">
    <source>
        <dbReference type="EMBL" id="EFP90299.1"/>
    </source>
</evidence>
<evidence type="ECO:0000256" key="4">
    <source>
        <dbReference type="ARBA" id="ARBA00022679"/>
    </source>
</evidence>
<dbReference type="Pfam" id="PF00940">
    <property type="entry name" value="RNA_pol"/>
    <property type="match status" value="1"/>
</dbReference>
<evidence type="ECO:0000256" key="7">
    <source>
        <dbReference type="ARBA" id="ARBA00048552"/>
    </source>
</evidence>
<dbReference type="STRING" id="418459.E3L1A4"/>
<gene>
    <name evidence="9" type="ORF">PGTG_16325</name>
</gene>
<accession>E3L1A4</accession>
<dbReference type="InterPro" id="IPR046950">
    <property type="entry name" value="DNA-dir_Rpol_C_phage-type"/>
</dbReference>
<dbReference type="PANTHER" id="PTHR10102:SF0">
    <property type="entry name" value="DNA-DIRECTED RNA POLYMERASE, MITOCHONDRIAL"/>
    <property type="match status" value="1"/>
</dbReference>
<keyword evidence="5" id="KW-0548">Nucleotidyltransferase</keyword>